<reference evidence="3" key="1">
    <citation type="journal article" date="2019" name="Int. J. Syst. Evol. Microbiol.">
        <title>The Global Catalogue of Microorganisms (GCM) 10K type strain sequencing project: providing services to taxonomists for standard genome sequencing and annotation.</title>
        <authorList>
            <consortium name="The Broad Institute Genomics Platform"/>
            <consortium name="The Broad Institute Genome Sequencing Center for Infectious Disease"/>
            <person name="Wu L."/>
            <person name="Ma J."/>
        </authorList>
    </citation>
    <scope>NUCLEOTIDE SEQUENCE [LARGE SCALE GENOMIC DNA]</scope>
    <source>
        <strain evidence="3">CGMCC 4.7246</strain>
    </source>
</reference>
<organism evidence="2 3">
    <name type="scientific">Saccharothrix lopnurensis</name>
    <dbReference type="NCBI Taxonomy" id="1670621"/>
    <lineage>
        <taxon>Bacteria</taxon>
        <taxon>Bacillati</taxon>
        <taxon>Actinomycetota</taxon>
        <taxon>Actinomycetes</taxon>
        <taxon>Pseudonocardiales</taxon>
        <taxon>Pseudonocardiaceae</taxon>
        <taxon>Saccharothrix</taxon>
    </lineage>
</organism>
<comment type="caution">
    <text evidence="2">The sequence shown here is derived from an EMBL/GenBank/DDBJ whole genome shotgun (WGS) entry which is preliminary data.</text>
</comment>
<dbReference type="SUPFAM" id="SSF55298">
    <property type="entry name" value="YjgF-like"/>
    <property type="match status" value="1"/>
</dbReference>
<dbReference type="InterPro" id="IPR035959">
    <property type="entry name" value="RutC-like_sf"/>
</dbReference>
<accession>A0ABW1NYP7</accession>
<feature type="domain" description="Chorismatase FkbO/Hyg5-like N-terminal" evidence="1">
    <location>
        <begin position="64"/>
        <end position="182"/>
    </location>
</feature>
<protein>
    <submittedName>
        <fullName evidence="2">FkbO/Hyg5 family chorismatase</fullName>
    </submittedName>
</protein>
<dbReference type="Gene3D" id="3.30.1330.40">
    <property type="entry name" value="RutC-like"/>
    <property type="match status" value="1"/>
</dbReference>
<dbReference type="InterPro" id="IPR049368">
    <property type="entry name" value="FkbO_Hyg5-like_N"/>
</dbReference>
<dbReference type="NCBIfam" id="TIGR04444">
    <property type="entry name" value="chori_FkbO_Hyg5"/>
    <property type="match status" value="1"/>
</dbReference>
<name>A0ABW1NYP7_9PSEU</name>
<proteinExistence type="predicted"/>
<dbReference type="Pfam" id="PF21168">
    <property type="entry name" value="FkbO_Hyg5-like_N"/>
    <property type="match status" value="1"/>
</dbReference>
<sequence>MLRTNETTPSLCSFRTAAEFEGTAGAGVLGAVRHGDRAGPVRWEHGRPVLPLHMVRPGVPEVVEVWEATGPVTTGEHRGLHYAHDGEVLFGAVDLGPSAGCGGAARAAYLAAFDLVDRLGYPHLFRMWNVIEGITAPDADGAEVYTGFCVGRARAFDESPRPMPAATGIGALGGGAGFYFLAHRSRRAVHLENPLQVPAHEYPERYGPRSPSFARATWLEPEPGRDRGVLYVSGTASILDDATVCPGDVVRQCQVTLANIAALIGPENLARHGLPGGWALSDLRRVKVYVKRPGDVPVVTRLCREEFSRRAEVAVFAVDVCRPDLLVEVEGIAP</sequence>
<gene>
    <name evidence="2" type="ORF">ACFP3R_01060</name>
</gene>
<keyword evidence="3" id="KW-1185">Reference proteome</keyword>
<evidence type="ECO:0000259" key="1">
    <source>
        <dbReference type="Pfam" id="PF21168"/>
    </source>
</evidence>
<dbReference type="Proteomes" id="UP001596220">
    <property type="component" value="Unassembled WGS sequence"/>
</dbReference>
<evidence type="ECO:0000313" key="2">
    <source>
        <dbReference type="EMBL" id="MFC6087854.1"/>
    </source>
</evidence>
<dbReference type="EMBL" id="JBHSQO010000001">
    <property type="protein sequence ID" value="MFC6087854.1"/>
    <property type="molecule type" value="Genomic_DNA"/>
</dbReference>
<dbReference type="InterPro" id="IPR031038">
    <property type="entry name" value="Chori_FkbO_Hyg5"/>
</dbReference>
<evidence type="ECO:0000313" key="3">
    <source>
        <dbReference type="Proteomes" id="UP001596220"/>
    </source>
</evidence>
<dbReference type="RefSeq" id="WP_380631824.1">
    <property type="nucleotide sequence ID" value="NZ_JBHSQO010000001.1"/>
</dbReference>